<dbReference type="GO" id="GO:0051453">
    <property type="term" value="P:regulation of intracellular pH"/>
    <property type="evidence" value="ECO:0007669"/>
    <property type="project" value="TreeGrafter"/>
</dbReference>
<keyword evidence="9" id="KW-0739">Sodium transport</keyword>
<dbReference type="PANTHER" id="PTHR10110:SF86">
    <property type="entry name" value="SODIUM_HYDROGEN EXCHANGER 7"/>
    <property type="match status" value="1"/>
</dbReference>
<dbReference type="Gene3D" id="6.10.140.1330">
    <property type="match status" value="1"/>
</dbReference>
<keyword evidence="7" id="KW-0406">Ion transport</keyword>
<gene>
    <name evidence="13" type="ORF">D3273_00195</name>
</gene>
<protein>
    <submittedName>
        <fullName evidence="13">Sodium:proton antiporter</fullName>
    </submittedName>
</protein>
<name>A0A4Q2UAV5_9HYPH</name>
<keyword evidence="14" id="KW-1185">Reference proteome</keyword>
<proteinExistence type="predicted"/>
<sequence length="530" mass="56555">MALFELLIALLLGGAVLTALAHRIGAPYPVLLALAGTALAISPVNVPGIRLDPDLALTLFVAPVILDAAFDTSPRDLRENWVPVTGLVLIAVALTIAAVSVVARALVPEMPWSVAVALGAVVSPPDPVSATAILGRLSPPRRLVVILEGEGLLNDVSALLIYRLAVAAAVGTALTAGHAVPLFLLNSLGSVALGWALARLYLLLAGRITDLAISVVTQFVATFAVWIIAEKLQVSTVLTIVVYALVLARRITSLQKAEVRRGSLAVWEVAVYVLNALAFILVGLQLQDIGDAIPGGVTRYIGFGLAVLATVIAVRLAWTFTYNAIARMVERFALPPERRTPTARSYKSALVVGWCGMRGLLTLATALALPFDGAFANAEHRDLVIVAAFSVVLGTLVIQGLTLGPLLARLGLGDDGRGTLERDVARQETTRAAIASLDGVDEPEAAMLRKEYSVVLQDEALRHLRPKVFGRLRMAAIAAERDTLMRLRRERAIGEDAYRDVEEELDWAEGNARRRGRALRLPDGDDGGRR</sequence>
<keyword evidence="3" id="KW-1003">Cell membrane</keyword>
<feature type="transmembrane region" description="Helical" evidence="11">
    <location>
        <begin position="298"/>
        <end position="318"/>
    </location>
</feature>
<evidence type="ECO:0000256" key="2">
    <source>
        <dbReference type="ARBA" id="ARBA00022448"/>
    </source>
</evidence>
<evidence type="ECO:0000256" key="5">
    <source>
        <dbReference type="ARBA" id="ARBA00022989"/>
    </source>
</evidence>
<feature type="transmembrane region" description="Helical" evidence="11">
    <location>
        <begin position="156"/>
        <end position="176"/>
    </location>
</feature>
<evidence type="ECO:0000256" key="1">
    <source>
        <dbReference type="ARBA" id="ARBA00004651"/>
    </source>
</evidence>
<feature type="transmembrane region" description="Helical" evidence="11">
    <location>
        <begin position="211"/>
        <end position="229"/>
    </location>
</feature>
<evidence type="ECO:0000256" key="8">
    <source>
        <dbReference type="ARBA" id="ARBA00023136"/>
    </source>
</evidence>
<feature type="transmembrane region" description="Helical" evidence="11">
    <location>
        <begin position="182"/>
        <end position="204"/>
    </location>
</feature>
<dbReference type="GO" id="GO:0005886">
    <property type="term" value="C:plasma membrane"/>
    <property type="evidence" value="ECO:0007669"/>
    <property type="project" value="UniProtKB-SubCell"/>
</dbReference>
<evidence type="ECO:0000256" key="11">
    <source>
        <dbReference type="SAM" id="Phobius"/>
    </source>
</evidence>
<evidence type="ECO:0000259" key="12">
    <source>
        <dbReference type="Pfam" id="PF00999"/>
    </source>
</evidence>
<dbReference type="GO" id="GO:0098719">
    <property type="term" value="P:sodium ion import across plasma membrane"/>
    <property type="evidence" value="ECO:0007669"/>
    <property type="project" value="TreeGrafter"/>
</dbReference>
<accession>A0A4Q2UAV5</accession>
<evidence type="ECO:0000256" key="6">
    <source>
        <dbReference type="ARBA" id="ARBA00023053"/>
    </source>
</evidence>
<keyword evidence="2" id="KW-0813">Transport</keyword>
<reference evidence="13 14" key="2">
    <citation type="submission" date="2019-02" db="EMBL/GenBank/DDBJ databases">
        <title>'Lichenibacterium ramalinii' gen. nov. sp. nov., 'Lichenibacterium minor' gen. nov. sp. nov.</title>
        <authorList>
            <person name="Pankratov T."/>
        </authorList>
    </citation>
    <scope>NUCLEOTIDE SEQUENCE [LARGE SCALE GENOMIC DNA]</scope>
    <source>
        <strain evidence="13 14">RmlP026</strain>
    </source>
</reference>
<keyword evidence="8 11" id="KW-0472">Membrane</keyword>
<keyword evidence="6" id="KW-0915">Sodium</keyword>
<dbReference type="EMBL" id="QYBB01000001">
    <property type="protein sequence ID" value="RYC33712.1"/>
    <property type="molecule type" value="Genomic_DNA"/>
</dbReference>
<dbReference type="AlphaFoldDB" id="A0A4Q2UAV5"/>
<feature type="transmembrane region" description="Helical" evidence="11">
    <location>
        <begin position="348"/>
        <end position="371"/>
    </location>
</feature>
<feature type="transmembrane region" description="Helical" evidence="11">
    <location>
        <begin position="235"/>
        <end position="252"/>
    </location>
</feature>
<evidence type="ECO:0000256" key="10">
    <source>
        <dbReference type="SAM" id="MobiDB-lite"/>
    </source>
</evidence>
<evidence type="ECO:0000256" key="4">
    <source>
        <dbReference type="ARBA" id="ARBA00022692"/>
    </source>
</evidence>
<dbReference type="OrthoDB" id="9809206at2"/>
<comment type="caution">
    <text evidence="13">The sequence shown here is derived from an EMBL/GenBank/DDBJ whole genome shotgun (WGS) entry which is preliminary data.</text>
</comment>
<feature type="transmembrane region" description="Helical" evidence="11">
    <location>
        <begin position="84"/>
        <end position="106"/>
    </location>
</feature>
<feature type="transmembrane region" description="Helical" evidence="11">
    <location>
        <begin position="264"/>
        <end position="286"/>
    </location>
</feature>
<comment type="subcellular location">
    <subcellularLocation>
        <location evidence="1">Cell membrane</location>
        <topology evidence="1">Multi-pass membrane protein</topology>
    </subcellularLocation>
</comment>
<evidence type="ECO:0000313" key="13">
    <source>
        <dbReference type="EMBL" id="RYC33712.1"/>
    </source>
</evidence>
<keyword evidence="4 11" id="KW-0812">Transmembrane</keyword>
<evidence type="ECO:0000256" key="3">
    <source>
        <dbReference type="ARBA" id="ARBA00022475"/>
    </source>
</evidence>
<keyword evidence="5 11" id="KW-1133">Transmembrane helix</keyword>
<feature type="domain" description="Cation/H+ exchanger transmembrane" evidence="12">
    <location>
        <begin position="15"/>
        <end position="408"/>
    </location>
</feature>
<evidence type="ECO:0000256" key="9">
    <source>
        <dbReference type="ARBA" id="ARBA00023201"/>
    </source>
</evidence>
<feature type="region of interest" description="Disordered" evidence="10">
    <location>
        <begin position="511"/>
        <end position="530"/>
    </location>
</feature>
<feature type="compositionally biased region" description="Basic and acidic residues" evidence="10">
    <location>
        <begin position="520"/>
        <end position="530"/>
    </location>
</feature>
<dbReference type="Proteomes" id="UP000290759">
    <property type="component" value="Unassembled WGS sequence"/>
</dbReference>
<dbReference type="InterPro" id="IPR006153">
    <property type="entry name" value="Cation/H_exchanger_TM"/>
</dbReference>
<dbReference type="GO" id="GO:0015386">
    <property type="term" value="F:potassium:proton antiporter activity"/>
    <property type="evidence" value="ECO:0007669"/>
    <property type="project" value="TreeGrafter"/>
</dbReference>
<dbReference type="InterPro" id="IPR018422">
    <property type="entry name" value="Cation/H_exchanger_CPA1"/>
</dbReference>
<dbReference type="GO" id="GO:0015385">
    <property type="term" value="F:sodium:proton antiporter activity"/>
    <property type="evidence" value="ECO:0007669"/>
    <property type="project" value="InterPro"/>
</dbReference>
<dbReference type="Pfam" id="PF00999">
    <property type="entry name" value="Na_H_Exchanger"/>
    <property type="match status" value="1"/>
</dbReference>
<evidence type="ECO:0000313" key="14">
    <source>
        <dbReference type="Proteomes" id="UP000290759"/>
    </source>
</evidence>
<dbReference type="RefSeq" id="WP_129222571.1">
    <property type="nucleotide sequence ID" value="NZ_QYBB01000001.1"/>
</dbReference>
<dbReference type="PANTHER" id="PTHR10110">
    <property type="entry name" value="SODIUM/HYDROGEN EXCHANGER"/>
    <property type="match status" value="1"/>
</dbReference>
<evidence type="ECO:0000256" key="7">
    <source>
        <dbReference type="ARBA" id="ARBA00023065"/>
    </source>
</evidence>
<organism evidence="13 14">
    <name type="scientific">Lichenibacterium minor</name>
    <dbReference type="NCBI Taxonomy" id="2316528"/>
    <lineage>
        <taxon>Bacteria</taxon>
        <taxon>Pseudomonadati</taxon>
        <taxon>Pseudomonadota</taxon>
        <taxon>Alphaproteobacteria</taxon>
        <taxon>Hyphomicrobiales</taxon>
        <taxon>Lichenihabitantaceae</taxon>
        <taxon>Lichenibacterium</taxon>
    </lineage>
</organism>
<reference evidence="13 14" key="1">
    <citation type="submission" date="2018-12" db="EMBL/GenBank/DDBJ databases">
        <authorList>
            <person name="Grouzdev D.S."/>
            <person name="Krutkina M.S."/>
        </authorList>
    </citation>
    <scope>NUCLEOTIDE SEQUENCE [LARGE SCALE GENOMIC DNA]</scope>
    <source>
        <strain evidence="13 14">RmlP026</strain>
    </source>
</reference>
<feature type="transmembrane region" description="Helical" evidence="11">
    <location>
        <begin position="383"/>
        <end position="408"/>
    </location>
</feature>